<feature type="region of interest" description="Disordered" evidence="1">
    <location>
        <begin position="1"/>
        <end position="26"/>
    </location>
</feature>
<sequence length="90" mass="9706">MRWTGSALGRGPKMMPRGPRADVEDGNEALGQEMGVAAAVVVVVVVVVRTLDVHGHDHGVEGGREARGRPARRTQADDSRWRRLLGAIDL</sequence>
<dbReference type="Gramene" id="KQK87185">
    <property type="protein sequence ID" value="KQK87185"/>
    <property type="gene ID" value="SETIT_040813mg"/>
</dbReference>
<reference evidence="2" key="2">
    <citation type="submission" date="2018-08" db="UniProtKB">
        <authorList>
            <consortium name="EnsemblPlants"/>
        </authorList>
    </citation>
    <scope>IDENTIFICATION</scope>
    <source>
        <strain evidence="2">Yugu1</strain>
    </source>
</reference>
<dbReference type="EnsemblPlants" id="KQK87185">
    <property type="protein sequence ID" value="KQK87185"/>
    <property type="gene ID" value="SETIT_040813mg"/>
</dbReference>
<dbReference type="Proteomes" id="UP000004995">
    <property type="component" value="Unassembled WGS sequence"/>
</dbReference>
<accession>K4APG5</accession>
<evidence type="ECO:0000313" key="3">
    <source>
        <dbReference type="Proteomes" id="UP000004995"/>
    </source>
</evidence>
<dbReference type="AlphaFoldDB" id="K4APG5"/>
<dbReference type="HOGENOM" id="CLU_2445030_0_0_1"/>
<evidence type="ECO:0008006" key="4">
    <source>
        <dbReference type="Google" id="ProtNLM"/>
    </source>
</evidence>
<protein>
    <recommendedName>
        <fullName evidence="4">DUF834 domain-containing protein</fullName>
    </recommendedName>
</protein>
<keyword evidence="3" id="KW-1185">Reference proteome</keyword>
<reference evidence="3" key="1">
    <citation type="journal article" date="2012" name="Nat. Biotechnol.">
        <title>Reference genome sequence of the model plant Setaria.</title>
        <authorList>
            <person name="Bennetzen J.L."/>
            <person name="Schmutz J."/>
            <person name="Wang H."/>
            <person name="Percifield R."/>
            <person name="Hawkins J."/>
            <person name="Pontaroli A.C."/>
            <person name="Estep M."/>
            <person name="Feng L."/>
            <person name="Vaughn J.N."/>
            <person name="Grimwood J."/>
            <person name="Jenkins J."/>
            <person name="Barry K."/>
            <person name="Lindquist E."/>
            <person name="Hellsten U."/>
            <person name="Deshpande S."/>
            <person name="Wang X."/>
            <person name="Wu X."/>
            <person name="Mitros T."/>
            <person name="Triplett J."/>
            <person name="Yang X."/>
            <person name="Ye C.Y."/>
            <person name="Mauro-Herrera M."/>
            <person name="Wang L."/>
            <person name="Li P."/>
            <person name="Sharma M."/>
            <person name="Sharma R."/>
            <person name="Ronald P.C."/>
            <person name="Panaud O."/>
            <person name="Kellogg E.A."/>
            <person name="Brutnell T.P."/>
            <person name="Doust A.N."/>
            <person name="Tuskan G.A."/>
            <person name="Rokhsar D."/>
            <person name="Devos K.M."/>
        </authorList>
    </citation>
    <scope>NUCLEOTIDE SEQUENCE [LARGE SCALE GENOMIC DNA]</scope>
    <source>
        <strain evidence="3">cv. Yugu1</strain>
    </source>
</reference>
<evidence type="ECO:0000313" key="2">
    <source>
        <dbReference type="EnsemblPlants" id="KQK87185"/>
    </source>
</evidence>
<name>K4APG5_SETIT</name>
<feature type="region of interest" description="Disordered" evidence="1">
    <location>
        <begin position="56"/>
        <end position="78"/>
    </location>
</feature>
<dbReference type="InParanoid" id="K4APG5"/>
<organism evidence="2 3">
    <name type="scientific">Setaria italica</name>
    <name type="common">Foxtail millet</name>
    <name type="synonym">Panicum italicum</name>
    <dbReference type="NCBI Taxonomy" id="4555"/>
    <lineage>
        <taxon>Eukaryota</taxon>
        <taxon>Viridiplantae</taxon>
        <taxon>Streptophyta</taxon>
        <taxon>Embryophyta</taxon>
        <taxon>Tracheophyta</taxon>
        <taxon>Spermatophyta</taxon>
        <taxon>Magnoliopsida</taxon>
        <taxon>Liliopsida</taxon>
        <taxon>Poales</taxon>
        <taxon>Poaceae</taxon>
        <taxon>PACMAD clade</taxon>
        <taxon>Panicoideae</taxon>
        <taxon>Panicodae</taxon>
        <taxon>Paniceae</taxon>
        <taxon>Cenchrinae</taxon>
        <taxon>Setaria</taxon>
    </lineage>
</organism>
<dbReference type="EMBL" id="AGNK02005374">
    <property type="status" value="NOT_ANNOTATED_CDS"/>
    <property type="molecule type" value="Genomic_DNA"/>
</dbReference>
<proteinExistence type="predicted"/>
<evidence type="ECO:0000256" key="1">
    <source>
        <dbReference type="SAM" id="MobiDB-lite"/>
    </source>
</evidence>